<name>A0A645E9B8_9ZZZZ</name>
<comment type="caution">
    <text evidence="1">The sequence shown here is derived from an EMBL/GenBank/DDBJ whole genome shotgun (WGS) entry which is preliminary data.</text>
</comment>
<proteinExistence type="predicted"/>
<sequence length="148" mass="17152">MKRKIKKAAILFVVLCLALLSFKVITSTDLGLMLRLHHIAAENETLTFQQAFPFSWDVAYRDAGVYGTGSRLKEKYKLDFTVSELMRDDKNRILFFKGEKLVRVVTYEIGYTDIDLKKGNDEIMPQTKFSVFWKDEKKNDLVLTQMGD</sequence>
<organism evidence="1">
    <name type="scientific">bioreactor metagenome</name>
    <dbReference type="NCBI Taxonomy" id="1076179"/>
    <lineage>
        <taxon>unclassified sequences</taxon>
        <taxon>metagenomes</taxon>
        <taxon>ecological metagenomes</taxon>
    </lineage>
</organism>
<accession>A0A645E9B8</accession>
<dbReference type="AlphaFoldDB" id="A0A645E9B8"/>
<protein>
    <submittedName>
        <fullName evidence="1">Uncharacterized protein</fullName>
    </submittedName>
</protein>
<evidence type="ECO:0000313" key="1">
    <source>
        <dbReference type="EMBL" id="MPM98065.1"/>
    </source>
</evidence>
<reference evidence="1" key="1">
    <citation type="submission" date="2019-08" db="EMBL/GenBank/DDBJ databases">
        <authorList>
            <person name="Kucharzyk K."/>
            <person name="Murdoch R.W."/>
            <person name="Higgins S."/>
            <person name="Loffler F."/>
        </authorList>
    </citation>
    <scope>NUCLEOTIDE SEQUENCE</scope>
</reference>
<dbReference type="EMBL" id="VSSQ01044259">
    <property type="protein sequence ID" value="MPM98065.1"/>
    <property type="molecule type" value="Genomic_DNA"/>
</dbReference>
<gene>
    <name evidence="1" type="ORF">SDC9_145246</name>
</gene>